<dbReference type="AlphaFoldDB" id="A0A2T4CXL7"/>
<protein>
    <submittedName>
        <fullName evidence="3">Tol-pal system-associated acyl-CoA thioesterase</fullName>
    </submittedName>
</protein>
<dbReference type="NCBIfam" id="TIGR00051">
    <property type="entry name" value="YbgC/FadM family acyl-CoA thioesterase"/>
    <property type="match status" value="1"/>
</dbReference>
<dbReference type="InterPro" id="IPR029069">
    <property type="entry name" value="HotDog_dom_sf"/>
</dbReference>
<dbReference type="SUPFAM" id="SSF54637">
    <property type="entry name" value="Thioesterase/thiol ester dehydrase-isomerase"/>
    <property type="match status" value="1"/>
</dbReference>
<dbReference type="EMBL" id="PYVN01000026">
    <property type="protein sequence ID" value="PTB86262.1"/>
    <property type="molecule type" value="Genomic_DNA"/>
</dbReference>
<dbReference type="NCBIfam" id="TIGR02799">
    <property type="entry name" value="thio_ybgC"/>
    <property type="match status" value="1"/>
</dbReference>
<dbReference type="CDD" id="cd00586">
    <property type="entry name" value="4HBT"/>
    <property type="match status" value="1"/>
</dbReference>
<reference evidence="3" key="1">
    <citation type="submission" date="2018-03" db="EMBL/GenBank/DDBJ databases">
        <title>Cross-interface Injection: A General Nanoliter Liquid Handling Method Applied to Single Cells Genome Amplification Automated Nanoliter Liquid Handling Applied to Single Cell Multiple Displacement Amplification.</title>
        <authorList>
            <person name="Yun J."/>
            <person name="Xu P."/>
            <person name="Xu J."/>
            <person name="Dai X."/>
            <person name="Wang Y."/>
            <person name="Zheng X."/>
            <person name="Cao C."/>
            <person name="Yi Q."/>
            <person name="Zhu Y."/>
            <person name="Wang L."/>
            <person name="Dong Z."/>
            <person name="Huang Y."/>
            <person name="Huang L."/>
            <person name="Du W."/>
        </authorList>
    </citation>
    <scope>NUCLEOTIDE SEQUENCE [LARGE SCALE GENOMIC DNA]</scope>
    <source>
        <strain evidence="3">Z-D3-2</strain>
    </source>
</reference>
<dbReference type="Gene3D" id="3.10.129.10">
    <property type="entry name" value="Hotdog Thioesterase"/>
    <property type="match status" value="1"/>
</dbReference>
<sequence length="134" mass="15553">MQSFDWPVRVYYEDTDSGGVVYHANYLKFMERARTEWLRQLGFEQNVLKDEHNCLFAVHSMQINFRRPARFNDALLIRSEMTQTSGASMQFEQSVLRDGELLCGASVRVACLDALRFKPCPIPSFILTEMQCEC</sequence>
<accession>A0A2T4CXL7</accession>
<dbReference type="InterPro" id="IPR050563">
    <property type="entry name" value="4-hydroxybenzoyl-CoA_TE"/>
</dbReference>
<keyword evidence="2" id="KW-0378">Hydrolase</keyword>
<name>A0A2T4CXL7_9GAMM</name>
<gene>
    <name evidence="3" type="primary">ybgC</name>
    <name evidence="3" type="ORF">C9940_03065</name>
</gene>
<organism evidence="3">
    <name type="scientific">Pseudidiomarina aestuarii</name>
    <dbReference type="NCBI Taxonomy" id="624146"/>
    <lineage>
        <taxon>Bacteria</taxon>
        <taxon>Pseudomonadati</taxon>
        <taxon>Pseudomonadota</taxon>
        <taxon>Gammaproteobacteria</taxon>
        <taxon>Alteromonadales</taxon>
        <taxon>Idiomarinaceae</taxon>
        <taxon>Pseudidiomarina</taxon>
    </lineage>
</organism>
<comment type="caution">
    <text evidence="3">The sequence shown here is derived from an EMBL/GenBank/DDBJ whole genome shotgun (WGS) entry which is preliminary data.</text>
</comment>
<comment type="similarity">
    <text evidence="1">Belongs to the 4-hydroxybenzoyl-CoA thioesterase family.</text>
</comment>
<dbReference type="InterPro" id="IPR014166">
    <property type="entry name" value="Tol-Pal_acyl-CoA_thioesterase"/>
</dbReference>
<dbReference type="PIRSF" id="PIRSF003230">
    <property type="entry name" value="YbgC"/>
    <property type="match status" value="1"/>
</dbReference>
<evidence type="ECO:0000256" key="2">
    <source>
        <dbReference type="ARBA" id="ARBA00022801"/>
    </source>
</evidence>
<dbReference type="GO" id="GO:0047617">
    <property type="term" value="F:fatty acyl-CoA hydrolase activity"/>
    <property type="evidence" value="ECO:0007669"/>
    <property type="project" value="TreeGrafter"/>
</dbReference>
<dbReference type="InterPro" id="IPR006684">
    <property type="entry name" value="YbgC/YbaW"/>
</dbReference>
<dbReference type="InterPro" id="IPR008272">
    <property type="entry name" value="HB-CoA_thioesterase_AS"/>
</dbReference>
<dbReference type="PANTHER" id="PTHR31793:SF37">
    <property type="entry name" value="ACYL-COA THIOESTER HYDROLASE YBGC"/>
    <property type="match status" value="1"/>
</dbReference>
<dbReference type="PANTHER" id="PTHR31793">
    <property type="entry name" value="4-HYDROXYBENZOYL-COA THIOESTERASE FAMILY MEMBER"/>
    <property type="match status" value="1"/>
</dbReference>
<dbReference type="FunFam" id="3.10.129.10:FF:000004">
    <property type="entry name" value="Tol-pal system-associated acyl-CoA thioesterase"/>
    <property type="match status" value="1"/>
</dbReference>
<dbReference type="PROSITE" id="PS01328">
    <property type="entry name" value="4HBCOA_THIOESTERASE"/>
    <property type="match status" value="1"/>
</dbReference>
<evidence type="ECO:0000313" key="3">
    <source>
        <dbReference type="EMBL" id="PTB86262.1"/>
    </source>
</evidence>
<dbReference type="Pfam" id="PF13279">
    <property type="entry name" value="4HBT_2"/>
    <property type="match status" value="1"/>
</dbReference>
<proteinExistence type="inferred from homology"/>
<evidence type="ECO:0000256" key="1">
    <source>
        <dbReference type="ARBA" id="ARBA00005953"/>
    </source>
</evidence>